<protein>
    <submittedName>
        <fullName evidence="5">Carbohydrate-binding protein</fullName>
    </submittedName>
</protein>
<comment type="caution">
    <text evidence="5">The sequence shown here is derived from an EMBL/GenBank/DDBJ whole genome shotgun (WGS) entry which is preliminary data.</text>
</comment>
<dbReference type="Proteomes" id="UP001209730">
    <property type="component" value="Unassembled WGS sequence"/>
</dbReference>
<gene>
    <name evidence="5" type="ORF">OQJ68_11115</name>
</gene>
<dbReference type="InterPro" id="IPR035992">
    <property type="entry name" value="Ricin_B-like_lectins"/>
</dbReference>
<keyword evidence="2" id="KW-0378">Hydrolase</keyword>
<dbReference type="GO" id="GO:0009251">
    <property type="term" value="P:glucan catabolic process"/>
    <property type="evidence" value="ECO:0007669"/>
    <property type="project" value="TreeGrafter"/>
</dbReference>
<evidence type="ECO:0000256" key="1">
    <source>
        <dbReference type="ARBA" id="ARBA00022729"/>
    </source>
</evidence>
<dbReference type="Pfam" id="PF00150">
    <property type="entry name" value="Cellulase"/>
    <property type="match status" value="1"/>
</dbReference>
<dbReference type="CDD" id="cd00161">
    <property type="entry name" value="beta-trefoil_Ricin-like"/>
    <property type="match status" value="1"/>
</dbReference>
<dbReference type="GO" id="GO:0030246">
    <property type="term" value="F:carbohydrate binding"/>
    <property type="evidence" value="ECO:0007669"/>
    <property type="project" value="InterPro"/>
</dbReference>
<dbReference type="InterPro" id="IPR000772">
    <property type="entry name" value="Ricin_B_lectin"/>
</dbReference>
<dbReference type="PANTHER" id="PTHR31297:SF13">
    <property type="entry name" value="PUTATIVE-RELATED"/>
    <property type="match status" value="1"/>
</dbReference>
<dbReference type="SMART" id="SM00606">
    <property type="entry name" value="CBD_IV"/>
    <property type="match status" value="1"/>
</dbReference>
<dbReference type="InterPro" id="IPR005084">
    <property type="entry name" value="CBM6"/>
</dbReference>
<dbReference type="SUPFAM" id="SSF51445">
    <property type="entry name" value="(Trans)glycosidases"/>
    <property type="match status" value="1"/>
</dbReference>
<organism evidence="5 6">
    <name type="scientific">Microbulbifer thermotolerans</name>
    <dbReference type="NCBI Taxonomy" id="252514"/>
    <lineage>
        <taxon>Bacteria</taxon>
        <taxon>Pseudomonadati</taxon>
        <taxon>Pseudomonadota</taxon>
        <taxon>Gammaproteobacteria</taxon>
        <taxon>Cellvibrionales</taxon>
        <taxon>Microbulbiferaceae</taxon>
        <taxon>Microbulbifer</taxon>
    </lineage>
</organism>
<dbReference type="InterPro" id="IPR008979">
    <property type="entry name" value="Galactose-bd-like_sf"/>
</dbReference>
<dbReference type="Gene3D" id="2.60.120.260">
    <property type="entry name" value="Galactose-binding domain-like"/>
    <property type="match status" value="1"/>
</dbReference>
<dbReference type="GO" id="GO:0008422">
    <property type="term" value="F:beta-glucosidase activity"/>
    <property type="evidence" value="ECO:0007669"/>
    <property type="project" value="TreeGrafter"/>
</dbReference>
<dbReference type="GO" id="GO:0009986">
    <property type="term" value="C:cell surface"/>
    <property type="evidence" value="ECO:0007669"/>
    <property type="project" value="TreeGrafter"/>
</dbReference>
<dbReference type="PROSITE" id="PS51175">
    <property type="entry name" value="CBM6"/>
    <property type="match status" value="1"/>
</dbReference>
<evidence type="ECO:0000313" key="6">
    <source>
        <dbReference type="Proteomes" id="UP001209730"/>
    </source>
</evidence>
<dbReference type="Pfam" id="PF14200">
    <property type="entry name" value="RicinB_lectin_2"/>
    <property type="match status" value="2"/>
</dbReference>
<evidence type="ECO:0000256" key="3">
    <source>
        <dbReference type="ARBA" id="ARBA00023295"/>
    </source>
</evidence>
<dbReference type="SUPFAM" id="SSF49785">
    <property type="entry name" value="Galactose-binding domain-like"/>
    <property type="match status" value="1"/>
</dbReference>
<dbReference type="GO" id="GO:0005576">
    <property type="term" value="C:extracellular region"/>
    <property type="evidence" value="ECO:0007669"/>
    <property type="project" value="TreeGrafter"/>
</dbReference>
<dbReference type="Gene3D" id="2.80.10.50">
    <property type="match status" value="2"/>
</dbReference>
<accession>A0AB35HYJ3</accession>
<dbReference type="SUPFAM" id="SSF50370">
    <property type="entry name" value="Ricin B-like lectins"/>
    <property type="match status" value="1"/>
</dbReference>
<evidence type="ECO:0000313" key="5">
    <source>
        <dbReference type="EMBL" id="MCX2802335.1"/>
    </source>
</evidence>
<dbReference type="CDD" id="cd04080">
    <property type="entry name" value="CBM6_cellulase-like"/>
    <property type="match status" value="1"/>
</dbReference>
<dbReference type="PANTHER" id="PTHR31297">
    <property type="entry name" value="GLUCAN ENDO-1,6-BETA-GLUCOSIDASE B"/>
    <property type="match status" value="1"/>
</dbReference>
<evidence type="ECO:0000256" key="2">
    <source>
        <dbReference type="ARBA" id="ARBA00022801"/>
    </source>
</evidence>
<name>A0AB35HYJ3_MICTH</name>
<dbReference type="AlphaFoldDB" id="A0AB35HYJ3"/>
<reference evidence="5" key="1">
    <citation type="submission" date="2022-11" db="EMBL/GenBank/DDBJ databases">
        <title>Chitin-degrading and fungicidal potential of chitinolytic bacterial strains from marine environment of the Pacific Ocean regions.</title>
        <authorList>
            <person name="Pentekhina I."/>
            <person name="Nedashkovskaya O."/>
            <person name="Seitkalieva A."/>
            <person name="Podvolotskaya A."/>
            <person name="Tekutyeva L."/>
            <person name="Balabanova L."/>
        </authorList>
    </citation>
    <scope>NUCLEOTIDE SEQUENCE</scope>
    <source>
        <strain evidence="5">KMM 6838</strain>
    </source>
</reference>
<sequence>MRKIIPTIGGKWSTSHKKISSRDRSPGIASTLLLALAFLWGDTAQAQYLHTEGTQIVDGNGNPVHLNGINLGNWLLWEGYLMMGDFNYRTHTQFLNSLADTFGSMAQAKEFEHQWRLNYVTEREIADLKSLGFNAVRVPFHYNLFWENGQLSDHGFQYLDRLIDYCRTHGLYVLLDMHAAPGYQNPGDHSDNIDSNASQPRDSVKFWDGDNVLIASQVWRHIADYYKNEPVIWGYDLINEPVPQAGREYELLPSLIAMRNAIREVDNNHAIIAEGSWWASDLQKIDWTDSTTQTNTGVNSRWDHNLVYQTHHYVFGNAGAVSDLYPRADRTNNMGVPLILGEYGEDNNDIIRQLTDWSANNIAGQFPWSFKKMSHDRTLWTIQPNSIYSQVVDYINHGGTPPANAYAGMIDFAQNHIGNGSANVSWHQDFYDAIKTNSSTPPPASCDSVTPHSTGRIEAESYCSMSGIQLEDTSDSGGGQNVGWIDSGDWLEYRVDVPQSGVYTLTYRIASTTSTGQLRLMSDGTQLADTSFPNTGGWQNWQSVSLNVNLSAGTQTLRLQVAGGGFNLNWIELGASSQDPGSIANGEYQIRNLASGLLLGVADSATTNGGNVIQGGNQSWQITALGDGSYRLENTYSGLALDVQDASTSNGANIQQWEYGGGDNQNWLIEQVDANRFRIISVHSGKSLDVQDGSTEPGGNIQQWTYHGGDNQLWLLEK</sequence>
<dbReference type="RefSeq" id="WP_266066292.1">
    <property type="nucleotide sequence ID" value="NZ_JAPHQB010000016.1"/>
</dbReference>
<dbReference type="EMBL" id="JAPHQB010000016">
    <property type="protein sequence ID" value="MCX2802335.1"/>
    <property type="molecule type" value="Genomic_DNA"/>
</dbReference>
<dbReference type="InterPro" id="IPR050386">
    <property type="entry name" value="Glycosyl_hydrolase_5"/>
</dbReference>
<keyword evidence="3" id="KW-0326">Glycosidase</keyword>
<dbReference type="InterPro" id="IPR006584">
    <property type="entry name" value="Cellulose-bd_IV"/>
</dbReference>
<feature type="domain" description="CBM6" evidence="4">
    <location>
        <begin position="455"/>
        <end position="574"/>
    </location>
</feature>
<evidence type="ECO:0000259" key="4">
    <source>
        <dbReference type="PROSITE" id="PS51175"/>
    </source>
</evidence>
<dbReference type="Gene3D" id="3.20.20.80">
    <property type="entry name" value="Glycosidases"/>
    <property type="match status" value="1"/>
</dbReference>
<dbReference type="InterPro" id="IPR001547">
    <property type="entry name" value="Glyco_hydro_5"/>
</dbReference>
<dbReference type="InterPro" id="IPR017853">
    <property type="entry name" value="GH"/>
</dbReference>
<dbReference type="SMART" id="SM00458">
    <property type="entry name" value="RICIN"/>
    <property type="match status" value="1"/>
</dbReference>
<dbReference type="Pfam" id="PF03422">
    <property type="entry name" value="CBM_6"/>
    <property type="match status" value="1"/>
</dbReference>
<keyword evidence="1" id="KW-0732">Signal</keyword>
<proteinExistence type="predicted"/>
<dbReference type="PROSITE" id="PS50231">
    <property type="entry name" value="RICIN_B_LECTIN"/>
    <property type="match status" value="1"/>
</dbReference>